<dbReference type="Proteomes" id="UP000036681">
    <property type="component" value="Unplaced"/>
</dbReference>
<reference evidence="2" key="1">
    <citation type="submission" date="2017-02" db="UniProtKB">
        <authorList>
            <consortium name="WormBaseParasite"/>
        </authorList>
    </citation>
    <scope>IDENTIFICATION</scope>
</reference>
<sequence length="79" mass="9068">MVTKVFKLQRIEEMKAIVLFVAIVVQCLAIPLKISSPKACSKCIDLIDELFVLNEKTIDEVADRKIDVRFNFIVRIIMT</sequence>
<protein>
    <submittedName>
        <fullName evidence="2">DUF3456 domain-containing protein</fullName>
    </submittedName>
</protein>
<evidence type="ECO:0000313" key="1">
    <source>
        <dbReference type="Proteomes" id="UP000036681"/>
    </source>
</evidence>
<accession>A0A0M3IJH0</accession>
<dbReference type="AlphaFoldDB" id="A0A0M3IJH0"/>
<organism evidence="1 2">
    <name type="scientific">Ascaris lumbricoides</name>
    <name type="common">Giant roundworm</name>
    <dbReference type="NCBI Taxonomy" id="6252"/>
    <lineage>
        <taxon>Eukaryota</taxon>
        <taxon>Metazoa</taxon>
        <taxon>Ecdysozoa</taxon>
        <taxon>Nematoda</taxon>
        <taxon>Chromadorea</taxon>
        <taxon>Rhabditida</taxon>
        <taxon>Spirurina</taxon>
        <taxon>Ascaridomorpha</taxon>
        <taxon>Ascaridoidea</taxon>
        <taxon>Ascarididae</taxon>
        <taxon>Ascaris</taxon>
    </lineage>
</organism>
<evidence type="ECO:0000313" key="2">
    <source>
        <dbReference type="WBParaSite" id="ALUE_0001879501-mRNA-1"/>
    </source>
</evidence>
<proteinExistence type="predicted"/>
<dbReference type="WBParaSite" id="ALUE_0001879501-mRNA-1">
    <property type="protein sequence ID" value="ALUE_0001879501-mRNA-1"/>
    <property type="gene ID" value="ALUE_0001879501"/>
</dbReference>
<name>A0A0M3IJH0_ASCLU</name>
<keyword evidence="1" id="KW-1185">Reference proteome</keyword>